<protein>
    <recommendedName>
        <fullName evidence="3">cellulase</fullName>
        <ecNumber evidence="3">3.2.1.4</ecNumber>
    </recommendedName>
</protein>
<organism evidence="8 9">
    <name type="scientific">Acidiphilium cryptum (strain JF-5)</name>
    <dbReference type="NCBI Taxonomy" id="349163"/>
    <lineage>
        <taxon>Bacteria</taxon>
        <taxon>Pseudomonadati</taxon>
        <taxon>Pseudomonadota</taxon>
        <taxon>Alphaproteobacteria</taxon>
        <taxon>Acetobacterales</taxon>
        <taxon>Acidocellaceae</taxon>
        <taxon>Acidiphilium</taxon>
    </lineage>
</organism>
<dbReference type="STRING" id="349163.Acry_0570"/>
<dbReference type="GO" id="GO:0008810">
    <property type="term" value="F:cellulase activity"/>
    <property type="evidence" value="ECO:0007669"/>
    <property type="project" value="UniProtKB-EC"/>
</dbReference>
<keyword evidence="5" id="KW-0136">Cellulose degradation</keyword>
<keyword evidence="7" id="KW-0119">Carbohydrate metabolism</keyword>
<sequence>MTDMARRNFLGLLGAAALTGGPVMMARELWQSSWRGYRHGFIDGQGRVIDYSANKGFSTSEGQSYGMFLSLVAGDRATFRRILNWTNTNMAGGRLGEVLAAWKWGLHGGKWGVIGANSAADADAWMAYSLLEAARIWKDHNLGAEGHKLATRIADDESVAINGFGRVLIPGASDFPDTPPVIVDPSYTPLFLARGIARATNLPKWQAIAATLPRLMTTICRNGFAPDWAWAPQAPASPPAGLPETGTGSFDAIRCYLWAGLTAPETEGSATVLASLKGMARYLATHRAPPQSVDLASQATHGTGGIGFSAALLPYLAALGRHRLLHQQLGRVLAQRETSGLFGQPADYYSENLILFGLGGLSGSIRFDKQGGLITS</sequence>
<evidence type="ECO:0000256" key="3">
    <source>
        <dbReference type="ARBA" id="ARBA00012601"/>
    </source>
</evidence>
<accession>A5FW12</accession>
<dbReference type="InterPro" id="IPR012341">
    <property type="entry name" value="6hp_glycosidase-like_sf"/>
</dbReference>
<dbReference type="CAZy" id="GH8">
    <property type="family name" value="Glycoside Hydrolase Family 8"/>
</dbReference>
<dbReference type="eggNOG" id="COG3405">
    <property type="taxonomic scope" value="Bacteria"/>
</dbReference>
<evidence type="ECO:0000313" key="9">
    <source>
        <dbReference type="Proteomes" id="UP000000245"/>
    </source>
</evidence>
<dbReference type="EMBL" id="CP000697">
    <property type="protein sequence ID" value="ABQ29794.1"/>
    <property type="molecule type" value="Genomic_DNA"/>
</dbReference>
<dbReference type="PRINTS" id="PR00735">
    <property type="entry name" value="GLHYDRLASE8"/>
</dbReference>
<dbReference type="Gene3D" id="1.50.10.10">
    <property type="match status" value="1"/>
</dbReference>
<dbReference type="InterPro" id="IPR008928">
    <property type="entry name" value="6-hairpin_glycosidase_sf"/>
</dbReference>
<dbReference type="GO" id="GO:0030245">
    <property type="term" value="P:cellulose catabolic process"/>
    <property type="evidence" value="ECO:0007669"/>
    <property type="project" value="UniProtKB-KW"/>
</dbReference>
<evidence type="ECO:0000256" key="7">
    <source>
        <dbReference type="ARBA" id="ARBA00023326"/>
    </source>
</evidence>
<comment type="catalytic activity">
    <reaction evidence="1">
        <text>Endohydrolysis of (1-&gt;4)-beta-D-glucosidic linkages in cellulose, lichenin and cereal beta-D-glucans.</text>
        <dbReference type="EC" id="3.2.1.4"/>
    </reaction>
</comment>
<keyword evidence="6 8" id="KW-0326">Glycosidase</keyword>
<evidence type="ECO:0000256" key="6">
    <source>
        <dbReference type="ARBA" id="ARBA00023295"/>
    </source>
</evidence>
<evidence type="ECO:0000256" key="2">
    <source>
        <dbReference type="ARBA" id="ARBA00009209"/>
    </source>
</evidence>
<evidence type="ECO:0000256" key="4">
    <source>
        <dbReference type="ARBA" id="ARBA00022801"/>
    </source>
</evidence>
<dbReference type="SUPFAM" id="SSF48208">
    <property type="entry name" value="Six-hairpin glycosidases"/>
    <property type="match status" value="1"/>
</dbReference>
<keyword evidence="4 8" id="KW-0378">Hydrolase</keyword>
<dbReference type="Proteomes" id="UP000000245">
    <property type="component" value="Chromosome"/>
</dbReference>
<evidence type="ECO:0000313" key="8">
    <source>
        <dbReference type="EMBL" id="ABQ29794.1"/>
    </source>
</evidence>
<dbReference type="Pfam" id="PF01270">
    <property type="entry name" value="Glyco_hydro_8"/>
    <property type="match status" value="1"/>
</dbReference>
<dbReference type="InterPro" id="IPR002037">
    <property type="entry name" value="Glyco_hydro_8"/>
</dbReference>
<dbReference type="EC" id="3.2.1.4" evidence="3"/>
<reference evidence="8 9" key="1">
    <citation type="submission" date="2007-05" db="EMBL/GenBank/DDBJ databases">
        <title>Complete sequence of chromosome of Acidiphilium cryptum JF-5.</title>
        <authorList>
            <consortium name="US DOE Joint Genome Institute"/>
            <person name="Copeland A."/>
            <person name="Lucas S."/>
            <person name="Lapidus A."/>
            <person name="Barry K."/>
            <person name="Detter J.C."/>
            <person name="Glavina del Rio T."/>
            <person name="Hammon N."/>
            <person name="Israni S."/>
            <person name="Dalin E."/>
            <person name="Tice H."/>
            <person name="Pitluck S."/>
            <person name="Sims D."/>
            <person name="Brettin T."/>
            <person name="Bruce D."/>
            <person name="Han C."/>
            <person name="Schmutz J."/>
            <person name="Larimer F."/>
            <person name="Land M."/>
            <person name="Hauser L."/>
            <person name="Kyrpides N."/>
            <person name="Kim E."/>
            <person name="Magnuson T."/>
            <person name="Richardson P."/>
        </authorList>
    </citation>
    <scope>NUCLEOTIDE SEQUENCE [LARGE SCALE GENOMIC DNA]</scope>
    <source>
        <strain evidence="8 9">JF-5</strain>
    </source>
</reference>
<dbReference type="HOGENOM" id="CLU_037297_0_0_5"/>
<evidence type="ECO:0000256" key="5">
    <source>
        <dbReference type="ARBA" id="ARBA00023001"/>
    </source>
</evidence>
<name>A5FW12_ACICJ</name>
<dbReference type="NCBIfam" id="NF008305">
    <property type="entry name" value="PRK11097.1"/>
    <property type="match status" value="1"/>
</dbReference>
<comment type="similarity">
    <text evidence="2">Belongs to the glycosyl hydrolase 8 (cellulase D) family.</text>
</comment>
<keyword evidence="9" id="KW-1185">Reference proteome</keyword>
<proteinExistence type="inferred from homology"/>
<dbReference type="AlphaFoldDB" id="A5FW12"/>
<gene>
    <name evidence="8" type="ordered locus">Acry_0570</name>
</gene>
<evidence type="ECO:0000256" key="1">
    <source>
        <dbReference type="ARBA" id="ARBA00000966"/>
    </source>
</evidence>
<keyword evidence="7" id="KW-0624">Polysaccharide degradation</keyword>
<dbReference type="KEGG" id="acr:Acry_0570"/>